<reference evidence="1" key="1">
    <citation type="journal article" date="2023" name="Nat. Commun.">
        <title>Diploid and tetraploid genomes of Acorus and the evolution of monocots.</title>
        <authorList>
            <person name="Ma L."/>
            <person name="Liu K.W."/>
            <person name="Li Z."/>
            <person name="Hsiao Y.Y."/>
            <person name="Qi Y."/>
            <person name="Fu T."/>
            <person name="Tang G.D."/>
            <person name="Zhang D."/>
            <person name="Sun W.H."/>
            <person name="Liu D.K."/>
            <person name="Li Y."/>
            <person name="Chen G.Z."/>
            <person name="Liu X.D."/>
            <person name="Liao X.Y."/>
            <person name="Jiang Y.T."/>
            <person name="Yu X."/>
            <person name="Hao Y."/>
            <person name="Huang J."/>
            <person name="Zhao X.W."/>
            <person name="Ke S."/>
            <person name="Chen Y.Y."/>
            <person name="Wu W.L."/>
            <person name="Hsu J.L."/>
            <person name="Lin Y.F."/>
            <person name="Huang M.D."/>
            <person name="Li C.Y."/>
            <person name="Huang L."/>
            <person name="Wang Z.W."/>
            <person name="Zhao X."/>
            <person name="Zhong W.Y."/>
            <person name="Peng D.H."/>
            <person name="Ahmad S."/>
            <person name="Lan S."/>
            <person name="Zhang J.S."/>
            <person name="Tsai W.C."/>
            <person name="Van de Peer Y."/>
            <person name="Liu Z.J."/>
        </authorList>
    </citation>
    <scope>NUCLEOTIDE SEQUENCE</scope>
    <source>
        <strain evidence="1">SCP</strain>
    </source>
</reference>
<keyword evidence="2" id="KW-1185">Reference proteome</keyword>
<dbReference type="Proteomes" id="UP001179952">
    <property type="component" value="Unassembled WGS sequence"/>
</dbReference>
<reference evidence="1" key="2">
    <citation type="submission" date="2023-06" db="EMBL/GenBank/DDBJ databases">
        <authorList>
            <person name="Ma L."/>
            <person name="Liu K.-W."/>
            <person name="Li Z."/>
            <person name="Hsiao Y.-Y."/>
            <person name="Qi Y."/>
            <person name="Fu T."/>
            <person name="Tang G."/>
            <person name="Zhang D."/>
            <person name="Sun W.-H."/>
            <person name="Liu D.-K."/>
            <person name="Li Y."/>
            <person name="Chen G.-Z."/>
            <person name="Liu X.-D."/>
            <person name="Liao X.-Y."/>
            <person name="Jiang Y.-T."/>
            <person name="Yu X."/>
            <person name="Hao Y."/>
            <person name="Huang J."/>
            <person name="Zhao X.-W."/>
            <person name="Ke S."/>
            <person name="Chen Y.-Y."/>
            <person name="Wu W.-L."/>
            <person name="Hsu J.-L."/>
            <person name="Lin Y.-F."/>
            <person name="Huang M.-D."/>
            <person name="Li C.-Y."/>
            <person name="Huang L."/>
            <person name="Wang Z.-W."/>
            <person name="Zhao X."/>
            <person name="Zhong W.-Y."/>
            <person name="Peng D.-H."/>
            <person name="Ahmad S."/>
            <person name="Lan S."/>
            <person name="Zhang J.-S."/>
            <person name="Tsai W.-C."/>
            <person name="Van De Peer Y."/>
            <person name="Liu Z.-J."/>
        </authorList>
    </citation>
    <scope>NUCLEOTIDE SEQUENCE</scope>
    <source>
        <strain evidence="1">SCP</strain>
        <tissue evidence="1">Leaves</tissue>
    </source>
</reference>
<sequence>MEDRQSMATNLVHWRRRSRRWRALDSVRVMERDGLVVMVGCRLLGWMFLLSLVEEREGEGEEEVMWTWKLDTGGYKCKTKYSGTGRSR</sequence>
<proteinExistence type="predicted"/>
<protein>
    <submittedName>
        <fullName evidence="1">Uncharacterized protein</fullName>
    </submittedName>
</protein>
<evidence type="ECO:0000313" key="2">
    <source>
        <dbReference type="Proteomes" id="UP001179952"/>
    </source>
</evidence>
<evidence type="ECO:0000313" key="1">
    <source>
        <dbReference type="EMBL" id="KAK1265125.1"/>
    </source>
</evidence>
<comment type="caution">
    <text evidence="1">The sequence shown here is derived from an EMBL/GenBank/DDBJ whole genome shotgun (WGS) entry which is preliminary data.</text>
</comment>
<dbReference type="EMBL" id="JAUJYN010000008">
    <property type="protein sequence ID" value="KAK1265125.1"/>
    <property type="molecule type" value="Genomic_DNA"/>
</dbReference>
<accession>A0AAV9ALD2</accession>
<dbReference type="AlphaFoldDB" id="A0AAV9ALD2"/>
<organism evidence="1 2">
    <name type="scientific">Acorus gramineus</name>
    <name type="common">Dwarf sweet flag</name>
    <dbReference type="NCBI Taxonomy" id="55184"/>
    <lineage>
        <taxon>Eukaryota</taxon>
        <taxon>Viridiplantae</taxon>
        <taxon>Streptophyta</taxon>
        <taxon>Embryophyta</taxon>
        <taxon>Tracheophyta</taxon>
        <taxon>Spermatophyta</taxon>
        <taxon>Magnoliopsida</taxon>
        <taxon>Liliopsida</taxon>
        <taxon>Acoraceae</taxon>
        <taxon>Acorus</taxon>
    </lineage>
</organism>
<gene>
    <name evidence="1" type="ORF">QJS04_geneDACA010455</name>
</gene>
<name>A0AAV9ALD2_ACOGR</name>